<reference evidence="1" key="1">
    <citation type="submission" date="2023-06" db="EMBL/GenBank/DDBJ databases">
        <authorList>
            <person name="Kurt Z."/>
        </authorList>
    </citation>
    <scope>NUCLEOTIDE SEQUENCE</scope>
</reference>
<protein>
    <submittedName>
        <fullName evidence="2">Hypothetical_protein</fullName>
    </submittedName>
</protein>
<dbReference type="AlphaFoldDB" id="A0AA86R3K5"/>
<proteinExistence type="predicted"/>
<dbReference type="EMBL" id="CATOUU010001006">
    <property type="protein sequence ID" value="CAI9966411.1"/>
    <property type="molecule type" value="Genomic_DNA"/>
</dbReference>
<name>A0AA86R3K5_9EUKA</name>
<comment type="caution">
    <text evidence="1">The sequence shown here is derived from an EMBL/GenBank/DDBJ whole genome shotgun (WGS) entry which is preliminary data.</text>
</comment>
<gene>
    <name evidence="1" type="ORF">HINF_LOCUS54056</name>
    <name evidence="2" type="ORF">HINF_LOCUS63706</name>
</gene>
<dbReference type="Proteomes" id="UP001642409">
    <property type="component" value="Unassembled WGS sequence"/>
</dbReference>
<evidence type="ECO:0000313" key="1">
    <source>
        <dbReference type="EMBL" id="CAI9966411.1"/>
    </source>
</evidence>
<keyword evidence="3" id="KW-1185">Reference proteome</keyword>
<organism evidence="1">
    <name type="scientific">Hexamita inflata</name>
    <dbReference type="NCBI Taxonomy" id="28002"/>
    <lineage>
        <taxon>Eukaryota</taxon>
        <taxon>Metamonada</taxon>
        <taxon>Diplomonadida</taxon>
        <taxon>Hexamitidae</taxon>
        <taxon>Hexamitinae</taxon>
        <taxon>Hexamita</taxon>
    </lineage>
</organism>
<sequence length="110" mass="13090">MEQKVSFVFQVLKVKLTNVELLVFVSGKHSSVRWIQQKSVNNENKIYYNCNVYRNYYIIYPYSTKSGYQQNDHQKNFISSFISQWRVCEEVCVKTSREIFGQRGMLLVSQ</sequence>
<reference evidence="2 3" key="2">
    <citation type="submission" date="2024-07" db="EMBL/GenBank/DDBJ databases">
        <authorList>
            <person name="Akdeniz Z."/>
        </authorList>
    </citation>
    <scope>NUCLEOTIDE SEQUENCE [LARGE SCALE GENOMIC DNA]</scope>
</reference>
<evidence type="ECO:0000313" key="2">
    <source>
        <dbReference type="EMBL" id="CAL6087559.1"/>
    </source>
</evidence>
<accession>A0AA86R3K5</accession>
<evidence type="ECO:0000313" key="3">
    <source>
        <dbReference type="Proteomes" id="UP001642409"/>
    </source>
</evidence>
<dbReference type="EMBL" id="CAXDID020000401">
    <property type="protein sequence ID" value="CAL6087559.1"/>
    <property type="molecule type" value="Genomic_DNA"/>
</dbReference>